<feature type="binding site" evidence="10">
    <location>
        <position position="152"/>
    </location>
    <ligand>
        <name>Mg(2+)</name>
        <dbReference type="ChEBI" id="CHEBI:18420"/>
        <label>1</label>
    </ligand>
</feature>
<dbReference type="OrthoDB" id="8961218at2759"/>
<evidence type="ECO:0000256" key="7">
    <source>
        <dbReference type="ARBA" id="ARBA00022842"/>
    </source>
</evidence>
<dbReference type="GO" id="GO:0003906">
    <property type="term" value="F:DNA-(apurinic or apyrimidinic site) endonuclease activity"/>
    <property type="evidence" value="ECO:0007669"/>
    <property type="project" value="TreeGrafter"/>
</dbReference>
<proteinExistence type="inferred from homology"/>
<comment type="catalytic activity">
    <reaction evidence="1">
        <text>Exonucleolytic cleavage in the 3'- to 5'-direction to yield nucleoside 5'-phosphates.</text>
        <dbReference type="EC" id="3.1.11.2"/>
    </reaction>
</comment>
<reference evidence="14 15" key="2">
    <citation type="submission" date="2025-04" db="UniProtKB">
        <authorList>
            <consortium name="RefSeq"/>
        </authorList>
    </citation>
    <scope>IDENTIFICATION</scope>
    <source>
        <tissue evidence="14 15">Blood</tissue>
    </source>
</reference>
<dbReference type="PANTHER" id="PTHR22748">
    <property type="entry name" value="AP ENDONUCLEASE"/>
    <property type="match status" value="1"/>
</dbReference>
<evidence type="ECO:0000313" key="15">
    <source>
        <dbReference type="RefSeq" id="XP_053536233.1"/>
    </source>
</evidence>
<feature type="binding site" evidence="10">
    <location>
        <position position="15"/>
    </location>
    <ligand>
        <name>Mg(2+)</name>
        <dbReference type="ChEBI" id="CHEBI:18420"/>
        <label>1</label>
    </ligand>
</feature>
<feature type="binding site" evidence="10">
    <location>
        <position position="45"/>
    </location>
    <ligand>
        <name>Mg(2+)</name>
        <dbReference type="ChEBI" id="CHEBI:18420"/>
        <label>1</label>
    </ligand>
</feature>
<dbReference type="InterPro" id="IPR005135">
    <property type="entry name" value="Endo/exonuclease/phosphatase"/>
</dbReference>
<dbReference type="RefSeq" id="XP_053536250.1">
    <property type="nucleotide sequence ID" value="XM_053680275.1"/>
</dbReference>
<evidence type="ECO:0000313" key="17">
    <source>
        <dbReference type="RefSeq" id="XP_053536246.1"/>
    </source>
</evidence>
<dbReference type="InterPro" id="IPR004808">
    <property type="entry name" value="AP_endonuc_1"/>
</dbReference>
<evidence type="ECO:0000313" key="18">
    <source>
        <dbReference type="RefSeq" id="XP_053536249.1"/>
    </source>
</evidence>
<feature type="site" description="Interaction with DNA substrate" evidence="11">
    <location>
        <position position="237"/>
    </location>
</feature>
<evidence type="ECO:0000256" key="6">
    <source>
        <dbReference type="ARBA" id="ARBA00022801"/>
    </source>
</evidence>
<evidence type="ECO:0000313" key="19">
    <source>
        <dbReference type="RefSeq" id="XP_053536250.1"/>
    </source>
</evidence>
<evidence type="ECO:0000313" key="16">
    <source>
        <dbReference type="RefSeq" id="XP_053536245.1"/>
    </source>
</evidence>
<dbReference type="GO" id="GO:0046872">
    <property type="term" value="F:metal ion binding"/>
    <property type="evidence" value="ECO:0007669"/>
    <property type="project" value="UniProtKB-KW"/>
</dbReference>
<dbReference type="Pfam" id="PF03372">
    <property type="entry name" value="Exo_endo_phos"/>
    <property type="match status" value="1"/>
</dbReference>
<dbReference type="RefSeq" id="XP_053536233.1">
    <property type="nucleotide sequence ID" value="XM_053680258.1"/>
</dbReference>
<dbReference type="RefSeq" id="XP_017348855.1">
    <property type="nucleotide sequence ID" value="XM_017493366.3"/>
</dbReference>
<evidence type="ECO:0000256" key="8">
    <source>
        <dbReference type="ARBA" id="ARBA00023204"/>
    </source>
</evidence>
<organism evidence="13 14">
    <name type="scientific">Ictalurus punctatus</name>
    <name type="common">Channel catfish</name>
    <name type="synonym">Silurus punctatus</name>
    <dbReference type="NCBI Taxonomy" id="7998"/>
    <lineage>
        <taxon>Eukaryota</taxon>
        <taxon>Metazoa</taxon>
        <taxon>Chordata</taxon>
        <taxon>Craniata</taxon>
        <taxon>Vertebrata</taxon>
        <taxon>Euteleostomi</taxon>
        <taxon>Actinopterygii</taxon>
        <taxon>Neopterygii</taxon>
        <taxon>Teleostei</taxon>
        <taxon>Ostariophysi</taxon>
        <taxon>Siluriformes</taxon>
        <taxon>Ictaluridae</taxon>
        <taxon>Ictalurus</taxon>
    </lineage>
</organism>
<evidence type="ECO:0000313" key="14">
    <source>
        <dbReference type="RefSeq" id="XP_017348855.1"/>
    </source>
</evidence>
<evidence type="ECO:0000256" key="3">
    <source>
        <dbReference type="ARBA" id="ARBA00012115"/>
    </source>
</evidence>
<evidence type="ECO:0000256" key="4">
    <source>
        <dbReference type="ARBA" id="ARBA00022723"/>
    </source>
</evidence>
<dbReference type="KEGG" id="ipu:108279266"/>
<dbReference type="Proteomes" id="UP000221080">
    <property type="component" value="Chromosome 1"/>
</dbReference>
<keyword evidence="7 10" id="KW-0460">Magnesium</keyword>
<reference evidence="13" key="1">
    <citation type="journal article" date="2016" name="Nat. Commun.">
        <title>The channel catfish genome sequence provides insights into the evolution of scale formation in teleosts.</title>
        <authorList>
            <person name="Liu Z."/>
            <person name="Liu S."/>
            <person name="Yao J."/>
            <person name="Bao L."/>
            <person name="Zhang J."/>
            <person name="Li Y."/>
            <person name="Jiang C."/>
            <person name="Sun L."/>
            <person name="Wang R."/>
            <person name="Zhang Y."/>
            <person name="Zhou T."/>
            <person name="Zeng Q."/>
            <person name="Fu Q."/>
            <person name="Gao S."/>
            <person name="Li N."/>
            <person name="Koren S."/>
            <person name="Jiang Y."/>
            <person name="Zimin A."/>
            <person name="Xu P."/>
            <person name="Phillippy A.M."/>
            <person name="Geng X."/>
            <person name="Song L."/>
            <person name="Sun F."/>
            <person name="Li C."/>
            <person name="Wang X."/>
            <person name="Chen A."/>
            <person name="Jin Y."/>
            <person name="Yuan Z."/>
            <person name="Yang Y."/>
            <person name="Tan S."/>
            <person name="Peatman E."/>
            <person name="Lu J."/>
            <person name="Qin Z."/>
            <person name="Dunham R."/>
            <person name="Li Z."/>
            <person name="Sonstegard T."/>
            <person name="Feng J."/>
            <person name="Danzmann R.G."/>
            <person name="Schroeder S."/>
            <person name="Scheffler B."/>
            <person name="Duke M.V."/>
            <person name="Ballard L."/>
            <person name="Kucuktas H."/>
            <person name="Kaltenboeck L."/>
            <person name="Liu H."/>
            <person name="Armbruster J."/>
            <person name="Xie Y."/>
            <person name="Kirby M.L."/>
            <person name="Tian Y."/>
            <person name="Flanagan M.E."/>
            <person name="Mu W."/>
            <person name="Waldbieser G.C."/>
        </authorList>
    </citation>
    <scope>NUCLEOTIDE SEQUENCE [LARGE SCALE GENOMIC DNA]</scope>
    <source>
        <strain evidence="13">SDA103</strain>
    </source>
</reference>
<name>A0A2D0T2P0_ICTPU</name>
<dbReference type="GO" id="GO:0005634">
    <property type="term" value="C:nucleus"/>
    <property type="evidence" value="ECO:0007669"/>
    <property type="project" value="TreeGrafter"/>
</dbReference>
<dbReference type="RefSeq" id="XP_053536249.1">
    <property type="nucleotide sequence ID" value="XM_053680274.1"/>
</dbReference>
<feature type="binding site" evidence="10">
    <location>
        <position position="154"/>
    </location>
    <ligand>
        <name>Mg(2+)</name>
        <dbReference type="ChEBI" id="CHEBI:18420"/>
        <label>1</label>
    </ligand>
</feature>
<dbReference type="RefSeq" id="XP_053536245.1">
    <property type="nucleotide sequence ID" value="XM_053680270.1"/>
</dbReference>
<dbReference type="RefSeq" id="XP_053536246.1">
    <property type="nucleotide sequence ID" value="XM_053680271.1"/>
</dbReference>
<feature type="binding site" evidence="10">
    <location>
        <position position="236"/>
    </location>
    <ligand>
        <name>Mg(2+)</name>
        <dbReference type="ChEBI" id="CHEBI:18420"/>
        <label>1</label>
    </ligand>
</feature>
<evidence type="ECO:0000256" key="10">
    <source>
        <dbReference type="PIRSR" id="PIRSR604808-2"/>
    </source>
</evidence>
<keyword evidence="10" id="KW-0464">Manganese</keyword>
<keyword evidence="13" id="KW-1185">Reference proteome</keyword>
<dbReference type="PANTHER" id="PTHR22748:SF26">
    <property type="entry name" value="ENDONUCLEASE_EXONUCLEASE_PHOSPHATASE DOMAIN-CONTAINING PROTEIN"/>
    <property type="match status" value="1"/>
</dbReference>
<dbReference type="GeneID" id="108279266"/>
<dbReference type="GO" id="GO:0008311">
    <property type="term" value="F:double-stranded DNA 3'-5' DNA exonuclease activity"/>
    <property type="evidence" value="ECO:0007669"/>
    <property type="project" value="UniProtKB-EC"/>
</dbReference>
<dbReference type="SUPFAM" id="SSF56219">
    <property type="entry name" value="DNase I-like"/>
    <property type="match status" value="1"/>
</dbReference>
<keyword evidence="6" id="KW-0378">Hydrolase</keyword>
<feature type="active site" description="Proton acceptor" evidence="9">
    <location>
        <position position="237"/>
    </location>
</feature>
<feature type="binding site" evidence="10">
    <location>
        <position position="237"/>
    </location>
    <ligand>
        <name>Mg(2+)</name>
        <dbReference type="ChEBI" id="CHEBI:18420"/>
        <label>1</label>
    </ligand>
</feature>
<evidence type="ECO:0000256" key="2">
    <source>
        <dbReference type="ARBA" id="ARBA00007092"/>
    </source>
</evidence>
<dbReference type="GO" id="GO:0008081">
    <property type="term" value="F:phosphoric diester hydrolase activity"/>
    <property type="evidence" value="ECO:0007669"/>
    <property type="project" value="TreeGrafter"/>
</dbReference>
<dbReference type="AlphaFoldDB" id="A0A2D0T2P0"/>
<dbReference type="EC" id="3.1.11.2" evidence="3"/>
<keyword evidence="5" id="KW-0227">DNA damage</keyword>
<comment type="similarity">
    <text evidence="2">Belongs to the DNA repair enzymes AP/ExoA family.</text>
</comment>
<keyword evidence="4 10" id="KW-0479">Metal-binding</keyword>
<feature type="domain" description="Endonuclease/exonuclease/phosphatase" evidence="12">
    <location>
        <begin position="12"/>
        <end position="237"/>
    </location>
</feature>
<feature type="site" description="Transition state stabilizer" evidence="11">
    <location>
        <position position="154"/>
    </location>
</feature>
<dbReference type="GeneTree" id="ENSGT01120000272122"/>
<sequence length="507" mass="58803">MMPQEKTSLRFVTWNTNGIRSPDEKFSNVLRSLRKIQADIVFIQETRVGPDCYRIFTDLVPFPYHKDWKVYFTVHSPKSKGVAILIKNNIPFEYICHDEDCSGGYIVLFCHLYGELHTLVNVYNHKADRLVLGRLKEYLLETAEGVLVVGGDFNTVLHPSFDRRPSALRPSTFRDLLEDFTVSLNLRDTWSYLCYADEGFTRSQNESHSRIDMFFLHNDTLVRARTITVQDNDISDHNQVVLELEVQQQTEKTFPKVSLLFKQIPNNRTPNRISGKISGAEILSAIKTLADSQEQRPGEKQVGYYKSNRCQVTESLKITYNNMLKTNHVSEAFKESYHSQDRYVFSAEYLIFSQILAKRLSAYISPYIKEKPEKNLDKFLTVTFEKGIQEITFSFLETSRELHKDLRSSVPPTKFRILGRLLPEVQGSSGKLRHLLPGCPLTNTILNLALNKLDWILNSEKKCRSSVCFHRQALLIHAHPSKQERVVWLIEKFQEDSGIKFKRQFHR</sequence>
<evidence type="ECO:0000259" key="12">
    <source>
        <dbReference type="Pfam" id="PF03372"/>
    </source>
</evidence>
<evidence type="ECO:0000313" key="13">
    <source>
        <dbReference type="Proteomes" id="UP000221080"/>
    </source>
</evidence>
<gene>
    <name evidence="14 15 16 17 18 19 20" type="primary">LOC108279266</name>
</gene>
<feature type="active site" description="Proton donor/acceptor" evidence="9">
    <location>
        <position position="152"/>
    </location>
</feature>
<keyword evidence="8" id="KW-0234">DNA repair</keyword>
<accession>A0A2D0T2P0</accession>
<evidence type="ECO:0000256" key="1">
    <source>
        <dbReference type="ARBA" id="ARBA00000493"/>
    </source>
</evidence>
<dbReference type="InterPro" id="IPR036691">
    <property type="entry name" value="Endo/exonu/phosph_ase_sf"/>
</dbReference>
<dbReference type="Gene3D" id="3.60.10.10">
    <property type="entry name" value="Endonuclease/exonuclease/phosphatase"/>
    <property type="match status" value="1"/>
</dbReference>
<feature type="site" description="Transition state stabilizer" evidence="11">
    <location>
        <position position="212"/>
    </location>
</feature>
<comment type="cofactor">
    <cofactor evidence="10">
        <name>Mg(2+)</name>
        <dbReference type="ChEBI" id="CHEBI:18420"/>
    </cofactor>
    <cofactor evidence="10">
        <name>Mn(2+)</name>
        <dbReference type="ChEBI" id="CHEBI:29035"/>
    </cofactor>
    <text evidence="10">Probably binds two magnesium or manganese ions per subunit.</text>
</comment>
<evidence type="ECO:0000256" key="9">
    <source>
        <dbReference type="PIRSR" id="PIRSR604808-1"/>
    </source>
</evidence>
<feature type="active site" evidence="9">
    <location>
        <position position="123"/>
    </location>
</feature>
<protein>
    <recommendedName>
        <fullName evidence="3">exodeoxyribonuclease III</fullName>
        <ecNumber evidence="3">3.1.11.2</ecNumber>
    </recommendedName>
</protein>
<dbReference type="GO" id="GO:0006284">
    <property type="term" value="P:base-excision repair"/>
    <property type="evidence" value="ECO:0007669"/>
    <property type="project" value="TreeGrafter"/>
</dbReference>
<evidence type="ECO:0000313" key="20">
    <source>
        <dbReference type="RefSeq" id="XP_053536251.1"/>
    </source>
</evidence>
<evidence type="ECO:0000256" key="11">
    <source>
        <dbReference type="PIRSR" id="PIRSR604808-3"/>
    </source>
</evidence>
<evidence type="ECO:0000256" key="5">
    <source>
        <dbReference type="ARBA" id="ARBA00022763"/>
    </source>
</evidence>
<dbReference type="RefSeq" id="XP_053536251.1">
    <property type="nucleotide sequence ID" value="XM_053680276.1"/>
</dbReference>